<dbReference type="Proteomes" id="UP000027318">
    <property type="component" value="Unassembled WGS sequence"/>
</dbReference>
<organism evidence="1 2">
    <name type="scientific">Nitrincola lacisaponensis</name>
    <dbReference type="NCBI Taxonomy" id="267850"/>
    <lineage>
        <taxon>Bacteria</taxon>
        <taxon>Pseudomonadati</taxon>
        <taxon>Pseudomonadota</taxon>
        <taxon>Gammaproteobacteria</taxon>
        <taxon>Oceanospirillales</taxon>
        <taxon>Oceanospirillaceae</taxon>
        <taxon>Nitrincola</taxon>
    </lineage>
</organism>
<evidence type="ECO:0000313" key="2">
    <source>
        <dbReference type="Proteomes" id="UP000027318"/>
    </source>
</evidence>
<dbReference type="InterPro" id="IPR010272">
    <property type="entry name" value="T6SS_TssF"/>
</dbReference>
<dbReference type="EMBL" id="JMSZ01000015">
    <property type="protein sequence ID" value="KDE40891.1"/>
    <property type="molecule type" value="Genomic_DNA"/>
</dbReference>
<gene>
    <name evidence="1" type="ORF">ADINL_0540</name>
</gene>
<protein>
    <submittedName>
        <fullName evidence="1">Protein ImpG/VasA</fullName>
    </submittedName>
</protein>
<dbReference type="PATRIC" id="fig|267850.7.peg.534"/>
<comment type="caution">
    <text evidence="1">The sequence shown here is derived from an EMBL/GenBank/DDBJ whole genome shotgun (WGS) entry which is preliminary data.</text>
</comment>
<name>A0A063Y825_9GAMM</name>
<dbReference type="PANTHER" id="PTHR35370">
    <property type="entry name" value="CYTOPLASMIC PROTEIN-RELATED-RELATED"/>
    <property type="match status" value="1"/>
</dbReference>
<dbReference type="NCBIfam" id="TIGR03359">
    <property type="entry name" value="VI_chp_6"/>
    <property type="match status" value="1"/>
</dbReference>
<reference evidence="1 2" key="1">
    <citation type="journal article" date="2005" name="Int. J. Syst. Evol. Microbiol.">
        <title>Nitrincola lacisaponensis gen. nov., sp. nov., a novel alkaliphilic bacterium isolated from an alkaline, saline lake.</title>
        <authorList>
            <person name="Dimitriu P.A."/>
            <person name="Shukla S.K."/>
            <person name="Conradt J."/>
            <person name="Marquez M.C."/>
            <person name="Ventosa A."/>
            <person name="Maglia A."/>
            <person name="Peyton B.M."/>
            <person name="Pinkart H.C."/>
            <person name="Mormile M.R."/>
        </authorList>
    </citation>
    <scope>NUCLEOTIDE SEQUENCE [LARGE SCALE GENOMIC DNA]</scope>
    <source>
        <strain evidence="1 2">4CA</strain>
    </source>
</reference>
<proteinExistence type="predicted"/>
<dbReference type="STRING" id="267850.ADINL_0540"/>
<dbReference type="RefSeq" id="WP_036543698.1">
    <property type="nucleotide sequence ID" value="NZ_JBKBNO010000009.1"/>
</dbReference>
<evidence type="ECO:0000313" key="1">
    <source>
        <dbReference type="EMBL" id="KDE40891.1"/>
    </source>
</evidence>
<sequence>MKAALIDLYQKELNYLERVGADLAQKYPKIAHRLQLNEPGSRDPHVERLIQATALLNARIRAKLEDDYPELSQAIFDLIYPHYLKPLPSHSVVSFQPSSDLSSVVQIPRGSLLESSTSTERHCRFTTLYDVNVIPLSVQQAVLQSAPFDAPQIATVNQMAAVLQLGFDCSGLDAQAMSGEALQRVRIYLNAPKYIAYQLYELLFSQVSTLALARSALDTQPICLSPDVIKAVGFAPEEAAWHYSEQSFPGYRLLSEFFVFPEKFLFVELDLSALQQLMPEGDHFSVFFYLDKAYDDIAPHIMPEHFQLNATPIVNLYSQMAEPIRISHTRSVYPVVADARNRQDVKVYSIESAMLSDGSDRTTALSRFFDFEGYADYSGRPFWHFSHDLNETEASGPEAGISLHNLPQEVLSSNRHLLLLECCVTNGDLPHELWKLGKLAHLSLFEANPGVAGARVCLPVKPQIVDYDRDGQHWKLVSHLNLNYLSLGNVSDSSSILKEILSLYDFKNSPETRKIIESLEVTAITPEARRILSPSGMAFFCRGSRFSLRLDPNNFPGSSPFLFCTLLERFLSIYTSINSFTQLDVHLSHSEELYHAWPPRTGEQCLI</sequence>
<dbReference type="AlphaFoldDB" id="A0A063Y825"/>
<dbReference type="PIRSF" id="PIRSF028304">
    <property type="entry name" value="UCP028304"/>
    <property type="match status" value="1"/>
</dbReference>
<dbReference type="PANTHER" id="PTHR35370:SF1">
    <property type="entry name" value="TYPE VI SECRETION SYSTEM COMPONENT TSSF1"/>
    <property type="match status" value="1"/>
</dbReference>
<keyword evidence="2" id="KW-1185">Reference proteome</keyword>
<dbReference type="Pfam" id="PF05947">
    <property type="entry name" value="T6SS_TssF"/>
    <property type="match status" value="1"/>
</dbReference>
<accession>A0A063Y825</accession>